<accession>A0ABP4X035</accession>
<dbReference type="InterPro" id="IPR002035">
    <property type="entry name" value="VWF_A"/>
</dbReference>
<reference evidence="4" key="1">
    <citation type="journal article" date="2019" name="Int. J. Syst. Evol. Microbiol.">
        <title>The Global Catalogue of Microorganisms (GCM) 10K type strain sequencing project: providing services to taxonomists for standard genome sequencing and annotation.</title>
        <authorList>
            <consortium name="The Broad Institute Genomics Platform"/>
            <consortium name="The Broad Institute Genome Sequencing Center for Infectious Disease"/>
            <person name="Wu L."/>
            <person name="Ma J."/>
        </authorList>
    </citation>
    <scope>NUCLEOTIDE SEQUENCE [LARGE SCALE GENOMIC DNA]</scope>
    <source>
        <strain evidence="4">JCM 13249</strain>
    </source>
</reference>
<dbReference type="InterPro" id="IPR036465">
    <property type="entry name" value="vWFA_dom_sf"/>
</dbReference>
<feature type="compositionally biased region" description="Low complexity" evidence="1">
    <location>
        <begin position="119"/>
        <end position="143"/>
    </location>
</feature>
<dbReference type="EMBL" id="BAAALS010000020">
    <property type="protein sequence ID" value="GAA1764880.1"/>
    <property type="molecule type" value="Genomic_DNA"/>
</dbReference>
<comment type="caution">
    <text evidence="3">The sequence shown here is derived from an EMBL/GenBank/DDBJ whole genome shotgun (WGS) entry which is preliminary data.</text>
</comment>
<evidence type="ECO:0000313" key="4">
    <source>
        <dbReference type="Proteomes" id="UP001500655"/>
    </source>
</evidence>
<evidence type="ECO:0000313" key="3">
    <source>
        <dbReference type="EMBL" id="GAA1764880.1"/>
    </source>
</evidence>
<protein>
    <submittedName>
        <fullName evidence="3">Substrate-binding and VWA domain-containing protein</fullName>
    </submittedName>
</protein>
<name>A0ABP4X035_9ACTN</name>
<organism evidence="3 4">
    <name type="scientific">Luedemannella helvata</name>
    <dbReference type="NCBI Taxonomy" id="349315"/>
    <lineage>
        <taxon>Bacteria</taxon>
        <taxon>Bacillati</taxon>
        <taxon>Actinomycetota</taxon>
        <taxon>Actinomycetes</taxon>
        <taxon>Micromonosporales</taxon>
        <taxon>Micromonosporaceae</taxon>
        <taxon>Luedemannella</taxon>
    </lineage>
</organism>
<proteinExistence type="predicted"/>
<evidence type="ECO:0000256" key="1">
    <source>
        <dbReference type="SAM" id="MobiDB-lite"/>
    </source>
</evidence>
<dbReference type="SUPFAM" id="SSF53850">
    <property type="entry name" value="Periplasmic binding protein-like II"/>
    <property type="match status" value="1"/>
</dbReference>
<dbReference type="Gene3D" id="3.40.50.410">
    <property type="entry name" value="von Willebrand factor, type A domain"/>
    <property type="match status" value="1"/>
</dbReference>
<dbReference type="PROSITE" id="PS50234">
    <property type="entry name" value="VWFA"/>
    <property type="match status" value="1"/>
</dbReference>
<dbReference type="Pfam" id="PF00092">
    <property type="entry name" value="VWA"/>
    <property type="match status" value="1"/>
</dbReference>
<keyword evidence="4" id="KW-1185">Reference proteome</keyword>
<dbReference type="Proteomes" id="UP001500655">
    <property type="component" value="Unassembled WGS sequence"/>
</dbReference>
<dbReference type="SMART" id="SM00327">
    <property type="entry name" value="VWA"/>
    <property type="match status" value="1"/>
</dbReference>
<feature type="domain" description="VWFA" evidence="2">
    <location>
        <begin position="385"/>
        <end position="577"/>
    </location>
</feature>
<feature type="region of interest" description="Disordered" evidence="1">
    <location>
        <begin position="119"/>
        <end position="146"/>
    </location>
</feature>
<evidence type="ECO:0000259" key="2">
    <source>
        <dbReference type="PROSITE" id="PS50234"/>
    </source>
</evidence>
<gene>
    <name evidence="3" type="ORF">GCM10009681_39960</name>
</gene>
<sequence>MTTVAVVGGFLTLVVLQRRGSSCEGELRLTVAAAPEITPAVDATAQSWVKDAKGPNNECVSVEVTAAEPVDVAAAIASAHRVTMREIGQADGATKVPDVWIPDSSTWLQRLQVAAATAKAGGRNATAPATADKPAATASAAPPADRPIVPEKFTSIGRSPVVLAVPEPLASTLGWPKTEVTWPKLLKTMNQGTPMRVGIVEPTRNAAGLSGLLAMSGAAQATGAKAQENTVAALRALVKGKSALTADLLAEYPKDKDAATLASKLGAAPLPEFAVVSYNATEPPVRLAAIYMQPSPLSLDYPYTVLPTMDPVKNPTAAQLLAALHGDTYAGELAKAGLRASDGKTGAGFAAPTGAPTTIDTGKPADPAAIVKALTTWTAVTAPSRMLAIIDVSGSMGQLVPTAGNATREQVTVEAAKGGLALFDDDWSVGLWTFSTFLDGNKDYQQLVPIAPISSQRNKLLAALNTITPKNGGATGLYDTMLAGYREVKKGWAPGRVNSMVILTDGQNEDSNSISLDGLLEQLRKEADPEKPIQVIAIGIGEDASRTELEKIVRVTGGGVFIAKDPAQIGDIFLQAIALRAAS</sequence>
<dbReference type="SUPFAM" id="SSF53300">
    <property type="entry name" value="vWA-like"/>
    <property type="match status" value="1"/>
</dbReference>